<evidence type="ECO:0000313" key="3">
    <source>
        <dbReference type="EMBL" id="PNF27262.1"/>
    </source>
</evidence>
<evidence type="ECO:0000256" key="1">
    <source>
        <dbReference type="SAM" id="MobiDB-lite"/>
    </source>
</evidence>
<feature type="region of interest" description="Disordered" evidence="1">
    <location>
        <begin position="294"/>
        <end position="315"/>
    </location>
</feature>
<gene>
    <name evidence="3" type="ORF">B7P43_G05316</name>
</gene>
<comment type="caution">
    <text evidence="3">The sequence shown here is derived from an EMBL/GenBank/DDBJ whole genome shotgun (WGS) entry which is preliminary data.</text>
</comment>
<evidence type="ECO:0000313" key="4">
    <source>
        <dbReference type="Proteomes" id="UP000235965"/>
    </source>
</evidence>
<evidence type="ECO:0008006" key="5">
    <source>
        <dbReference type="Google" id="ProtNLM"/>
    </source>
</evidence>
<dbReference type="AlphaFoldDB" id="A0A2J7QF97"/>
<feature type="region of interest" description="Disordered" evidence="1">
    <location>
        <begin position="113"/>
        <end position="156"/>
    </location>
</feature>
<feature type="chain" id="PRO_5014327255" description="DUF4766 domain-containing protein" evidence="2">
    <location>
        <begin position="24"/>
        <end position="315"/>
    </location>
</feature>
<keyword evidence="4" id="KW-1185">Reference proteome</keyword>
<protein>
    <recommendedName>
        <fullName evidence="5">DUF4766 domain-containing protein</fullName>
    </recommendedName>
</protein>
<dbReference type="EMBL" id="NEVH01015301">
    <property type="protein sequence ID" value="PNF27262.1"/>
    <property type="molecule type" value="Genomic_DNA"/>
</dbReference>
<dbReference type="Proteomes" id="UP000235965">
    <property type="component" value="Unassembled WGS sequence"/>
</dbReference>
<reference evidence="3 4" key="1">
    <citation type="submission" date="2017-12" db="EMBL/GenBank/DDBJ databases">
        <title>Hemimetabolous genomes reveal molecular basis of termite eusociality.</title>
        <authorList>
            <person name="Harrison M.C."/>
            <person name="Jongepier E."/>
            <person name="Robertson H.M."/>
            <person name="Arning N."/>
            <person name="Bitard-Feildel T."/>
            <person name="Chao H."/>
            <person name="Childers C.P."/>
            <person name="Dinh H."/>
            <person name="Doddapaneni H."/>
            <person name="Dugan S."/>
            <person name="Gowin J."/>
            <person name="Greiner C."/>
            <person name="Han Y."/>
            <person name="Hu H."/>
            <person name="Hughes D.S.T."/>
            <person name="Huylmans A.-K."/>
            <person name="Kemena C."/>
            <person name="Kremer L.P.M."/>
            <person name="Lee S.L."/>
            <person name="Lopez-Ezquerra A."/>
            <person name="Mallet L."/>
            <person name="Monroy-Kuhn J.M."/>
            <person name="Moser A."/>
            <person name="Murali S.C."/>
            <person name="Muzny D.M."/>
            <person name="Otani S."/>
            <person name="Piulachs M.-D."/>
            <person name="Poelchau M."/>
            <person name="Qu J."/>
            <person name="Schaub F."/>
            <person name="Wada-Katsumata A."/>
            <person name="Worley K.C."/>
            <person name="Xie Q."/>
            <person name="Ylla G."/>
            <person name="Poulsen M."/>
            <person name="Gibbs R.A."/>
            <person name="Schal C."/>
            <person name="Richards S."/>
            <person name="Belles X."/>
            <person name="Korb J."/>
            <person name="Bornberg-Bauer E."/>
        </authorList>
    </citation>
    <scope>NUCLEOTIDE SEQUENCE [LARGE SCALE GENOMIC DNA]</scope>
    <source>
        <tissue evidence="3">Whole body</tissue>
    </source>
</reference>
<proteinExistence type="predicted"/>
<feature type="signal peptide" evidence="2">
    <location>
        <begin position="1"/>
        <end position="23"/>
    </location>
</feature>
<dbReference type="OrthoDB" id="10579232at2759"/>
<name>A0A2J7QF97_9NEOP</name>
<feature type="compositionally biased region" description="Basic and acidic residues" evidence="1">
    <location>
        <begin position="136"/>
        <end position="152"/>
    </location>
</feature>
<sequence length="315" mass="34142">MEFSGFSFCVSFMLIAFSAVAKAIQVSPKVDFGDTSPGINPDDIKVFIEKEKTSVNPGVVKAVLEVKVGESIVTDKYPAKSDKKEHKNTTKTNILICSLEGDCKLHEFNTDLSEDDEKEGDTKELKPIIVTDFDEDPLKGNNDDDDHNDGKKNPNIPVIVGYRGAVKDDGFYYTGHSNGQGIDRLPTYYGTTLRPGFHQPYPGPNIYGEVPRPPPPPRPGFNYGYGPRTPSPYGHLHPTRKPGSFHAIITPLGRGNGVGGLDTPTVRGIVAVHGKVDFDEDDINVGVIGPLYPSSGNGNVKVDGKLGEPLHKSDP</sequence>
<evidence type="ECO:0000256" key="2">
    <source>
        <dbReference type="SAM" id="SignalP"/>
    </source>
</evidence>
<feature type="compositionally biased region" description="Basic and acidic residues" evidence="1">
    <location>
        <begin position="302"/>
        <end position="315"/>
    </location>
</feature>
<keyword evidence="2" id="KW-0732">Signal</keyword>
<accession>A0A2J7QF97</accession>
<organism evidence="3 4">
    <name type="scientific">Cryptotermes secundus</name>
    <dbReference type="NCBI Taxonomy" id="105785"/>
    <lineage>
        <taxon>Eukaryota</taxon>
        <taxon>Metazoa</taxon>
        <taxon>Ecdysozoa</taxon>
        <taxon>Arthropoda</taxon>
        <taxon>Hexapoda</taxon>
        <taxon>Insecta</taxon>
        <taxon>Pterygota</taxon>
        <taxon>Neoptera</taxon>
        <taxon>Polyneoptera</taxon>
        <taxon>Dictyoptera</taxon>
        <taxon>Blattodea</taxon>
        <taxon>Blattoidea</taxon>
        <taxon>Termitoidae</taxon>
        <taxon>Kalotermitidae</taxon>
        <taxon>Cryptotermitinae</taxon>
        <taxon>Cryptotermes</taxon>
    </lineage>
</organism>